<keyword evidence="2" id="KW-1185">Reference proteome</keyword>
<dbReference type="EMBL" id="AACS02000002">
    <property type="protein sequence ID" value="EFI28514.1"/>
    <property type="molecule type" value="Genomic_DNA"/>
</dbReference>
<dbReference type="Proteomes" id="UP000001861">
    <property type="component" value="Unassembled WGS sequence"/>
</dbReference>
<dbReference type="GeneID" id="9378540"/>
<dbReference type="VEuPathDB" id="FungiDB:CC1G_14046"/>
<name>D6RL22_COPC7</name>
<reference evidence="1 2" key="1">
    <citation type="journal article" date="2010" name="Proc. Natl. Acad. Sci. U.S.A.">
        <title>Insights into evolution of multicellular fungi from the assembled chromosomes of the mushroom Coprinopsis cinerea (Coprinus cinereus).</title>
        <authorList>
            <person name="Stajich J.E."/>
            <person name="Wilke S.K."/>
            <person name="Ahren D."/>
            <person name="Au C.H."/>
            <person name="Birren B.W."/>
            <person name="Borodovsky M."/>
            <person name="Burns C."/>
            <person name="Canback B."/>
            <person name="Casselton L.A."/>
            <person name="Cheng C.K."/>
            <person name="Deng J."/>
            <person name="Dietrich F.S."/>
            <person name="Fargo D.C."/>
            <person name="Farman M.L."/>
            <person name="Gathman A.C."/>
            <person name="Goldberg J."/>
            <person name="Guigo R."/>
            <person name="Hoegger P.J."/>
            <person name="Hooker J.B."/>
            <person name="Huggins A."/>
            <person name="James T.Y."/>
            <person name="Kamada T."/>
            <person name="Kilaru S."/>
            <person name="Kodira C."/>
            <person name="Kues U."/>
            <person name="Kupfer D."/>
            <person name="Kwan H.S."/>
            <person name="Lomsadze A."/>
            <person name="Li W."/>
            <person name="Lilly W.W."/>
            <person name="Ma L.J."/>
            <person name="Mackey A.J."/>
            <person name="Manning G."/>
            <person name="Martin F."/>
            <person name="Muraguchi H."/>
            <person name="Natvig D.O."/>
            <person name="Palmerini H."/>
            <person name="Ramesh M.A."/>
            <person name="Rehmeyer C.J."/>
            <person name="Roe B.A."/>
            <person name="Shenoy N."/>
            <person name="Stanke M."/>
            <person name="Ter-Hovhannisyan V."/>
            <person name="Tunlid A."/>
            <person name="Velagapudi R."/>
            <person name="Vision T.J."/>
            <person name="Zeng Q."/>
            <person name="Zolan M.E."/>
            <person name="Pukkila P.J."/>
        </authorList>
    </citation>
    <scope>NUCLEOTIDE SEQUENCE [LARGE SCALE GENOMIC DNA]</scope>
    <source>
        <strain evidence="2">Okayama-7 / 130 / ATCC MYA-4618 / FGSC 9003</strain>
    </source>
</reference>
<dbReference type="HOGENOM" id="CLU_3106250_0_0_1"/>
<dbReference type="InParanoid" id="D6RL22"/>
<gene>
    <name evidence="1" type="ORF">CC1G_14046</name>
</gene>
<protein>
    <submittedName>
        <fullName evidence="1">Uncharacterized protein</fullName>
    </submittedName>
</protein>
<dbReference type="KEGG" id="cci:CC1G_14046"/>
<organism evidence="1 2">
    <name type="scientific">Coprinopsis cinerea (strain Okayama-7 / 130 / ATCC MYA-4618 / FGSC 9003)</name>
    <name type="common">Inky cap fungus</name>
    <name type="synonym">Hormographiella aspergillata</name>
    <dbReference type="NCBI Taxonomy" id="240176"/>
    <lineage>
        <taxon>Eukaryota</taxon>
        <taxon>Fungi</taxon>
        <taxon>Dikarya</taxon>
        <taxon>Basidiomycota</taxon>
        <taxon>Agaricomycotina</taxon>
        <taxon>Agaricomycetes</taxon>
        <taxon>Agaricomycetidae</taxon>
        <taxon>Agaricales</taxon>
        <taxon>Agaricineae</taxon>
        <taxon>Psathyrellaceae</taxon>
        <taxon>Coprinopsis</taxon>
    </lineage>
</organism>
<proteinExistence type="predicted"/>
<sequence>MKMMVDETTKRQKVGQYVTAALEALGNKKGVFDVDDEHPSQKISLNETMSN</sequence>
<comment type="caution">
    <text evidence="1">The sequence shown here is derived from an EMBL/GenBank/DDBJ whole genome shotgun (WGS) entry which is preliminary data.</text>
</comment>
<dbReference type="AlphaFoldDB" id="D6RL22"/>
<evidence type="ECO:0000313" key="2">
    <source>
        <dbReference type="Proteomes" id="UP000001861"/>
    </source>
</evidence>
<evidence type="ECO:0000313" key="1">
    <source>
        <dbReference type="EMBL" id="EFI28514.1"/>
    </source>
</evidence>
<accession>D6RL22</accession>
<dbReference type="RefSeq" id="XP_002912008.1">
    <property type="nucleotide sequence ID" value="XM_002911962.1"/>
</dbReference>